<comment type="caution">
    <text evidence="2">The sequence shown here is derived from an EMBL/GenBank/DDBJ whole genome shotgun (WGS) entry which is preliminary data.</text>
</comment>
<proteinExistence type="predicted"/>
<organism evidence="2 3">
    <name type="scientific">Streptomyces purpureus</name>
    <dbReference type="NCBI Taxonomy" id="1951"/>
    <lineage>
        <taxon>Bacteria</taxon>
        <taxon>Bacillati</taxon>
        <taxon>Actinomycetota</taxon>
        <taxon>Actinomycetes</taxon>
        <taxon>Kitasatosporales</taxon>
        <taxon>Streptomycetaceae</taxon>
        <taxon>Streptomyces</taxon>
    </lineage>
</organism>
<feature type="region of interest" description="Disordered" evidence="1">
    <location>
        <begin position="55"/>
        <end position="77"/>
    </location>
</feature>
<dbReference type="AlphaFoldDB" id="A0A918H5B0"/>
<dbReference type="EMBL" id="BMQQ01000010">
    <property type="protein sequence ID" value="GGT35319.1"/>
    <property type="molecule type" value="Genomic_DNA"/>
</dbReference>
<reference evidence="2" key="2">
    <citation type="submission" date="2020-09" db="EMBL/GenBank/DDBJ databases">
        <authorList>
            <person name="Sun Q."/>
            <person name="Ohkuma M."/>
        </authorList>
    </citation>
    <scope>NUCLEOTIDE SEQUENCE</scope>
    <source>
        <strain evidence="2">JCM 3172</strain>
    </source>
</reference>
<evidence type="ECO:0000313" key="2">
    <source>
        <dbReference type="EMBL" id="GGT35319.1"/>
    </source>
</evidence>
<dbReference type="Proteomes" id="UP000619486">
    <property type="component" value="Unassembled WGS sequence"/>
</dbReference>
<keyword evidence="3" id="KW-1185">Reference proteome</keyword>
<accession>A0A918H5B0</accession>
<gene>
    <name evidence="2" type="ORF">GCM10014713_31220</name>
</gene>
<reference evidence="2" key="1">
    <citation type="journal article" date="2014" name="Int. J. Syst. Evol. Microbiol.">
        <title>Complete genome sequence of Corynebacterium casei LMG S-19264T (=DSM 44701T), isolated from a smear-ripened cheese.</title>
        <authorList>
            <consortium name="US DOE Joint Genome Institute (JGI-PGF)"/>
            <person name="Walter F."/>
            <person name="Albersmeier A."/>
            <person name="Kalinowski J."/>
            <person name="Ruckert C."/>
        </authorList>
    </citation>
    <scope>NUCLEOTIDE SEQUENCE</scope>
    <source>
        <strain evidence="2">JCM 3172</strain>
    </source>
</reference>
<feature type="compositionally biased region" description="Basic and acidic residues" evidence="1">
    <location>
        <begin position="68"/>
        <end position="77"/>
    </location>
</feature>
<dbReference type="RefSeq" id="WP_189202135.1">
    <property type="nucleotide sequence ID" value="NZ_BMQQ01000010.1"/>
</dbReference>
<protein>
    <submittedName>
        <fullName evidence="2">Uncharacterized protein</fullName>
    </submittedName>
</protein>
<name>A0A918H5B0_9ACTN</name>
<sequence length="77" mass="8286">MASERQSAPECGDQVYDPVARRVGEYRGEAGPYVMLRPLGGGLEWEADPARLRPATSAERLSAGVKAANERASRAAR</sequence>
<evidence type="ECO:0000313" key="3">
    <source>
        <dbReference type="Proteomes" id="UP000619486"/>
    </source>
</evidence>
<evidence type="ECO:0000256" key="1">
    <source>
        <dbReference type="SAM" id="MobiDB-lite"/>
    </source>
</evidence>